<dbReference type="Proteomes" id="UP001165065">
    <property type="component" value="Unassembled WGS sequence"/>
</dbReference>
<keyword evidence="3" id="KW-1185">Reference proteome</keyword>
<feature type="region of interest" description="Disordered" evidence="1">
    <location>
        <begin position="341"/>
        <end position="362"/>
    </location>
</feature>
<dbReference type="AlphaFoldDB" id="A0A9W7FX88"/>
<protein>
    <submittedName>
        <fullName evidence="2">Uncharacterized protein</fullName>
    </submittedName>
</protein>
<organism evidence="2 3">
    <name type="scientific">Triparma columacea</name>
    <dbReference type="NCBI Taxonomy" id="722753"/>
    <lineage>
        <taxon>Eukaryota</taxon>
        <taxon>Sar</taxon>
        <taxon>Stramenopiles</taxon>
        <taxon>Ochrophyta</taxon>
        <taxon>Bolidophyceae</taxon>
        <taxon>Parmales</taxon>
        <taxon>Triparmaceae</taxon>
        <taxon>Triparma</taxon>
    </lineage>
</organism>
<gene>
    <name evidence="2" type="ORF">TrCOL_g11910</name>
</gene>
<name>A0A9W7FX88_9STRA</name>
<proteinExistence type="predicted"/>
<comment type="caution">
    <text evidence="2">The sequence shown here is derived from an EMBL/GenBank/DDBJ whole genome shotgun (WGS) entry which is preliminary data.</text>
</comment>
<evidence type="ECO:0000313" key="2">
    <source>
        <dbReference type="EMBL" id="GMI25310.1"/>
    </source>
</evidence>
<accession>A0A9W7FX88</accession>
<evidence type="ECO:0000313" key="3">
    <source>
        <dbReference type="Proteomes" id="UP001165065"/>
    </source>
</evidence>
<dbReference type="OrthoDB" id="10553362at2759"/>
<evidence type="ECO:0000256" key="1">
    <source>
        <dbReference type="SAM" id="MobiDB-lite"/>
    </source>
</evidence>
<reference evidence="3" key="1">
    <citation type="journal article" date="2023" name="Commun. Biol.">
        <title>Genome analysis of Parmales, the sister group of diatoms, reveals the evolutionary specialization of diatoms from phago-mixotrophs to photoautotrophs.</title>
        <authorList>
            <person name="Ban H."/>
            <person name="Sato S."/>
            <person name="Yoshikawa S."/>
            <person name="Yamada K."/>
            <person name="Nakamura Y."/>
            <person name="Ichinomiya M."/>
            <person name="Sato N."/>
            <person name="Blanc-Mathieu R."/>
            <person name="Endo H."/>
            <person name="Kuwata A."/>
            <person name="Ogata H."/>
        </authorList>
    </citation>
    <scope>NUCLEOTIDE SEQUENCE [LARGE SCALE GENOMIC DNA]</scope>
</reference>
<sequence>MTVLPPTPSSSSSNKLGVCWLTGSGIIKIAHIHIDIPYCEVANLSESEEYGVNVKHVCAISGTDYVAAVKIKEITEEAKIVIYDVRGFQKVWESKDMSRGVVVTGLCQGCEPEDFGGEVIIGKNKNSGCIAIATVDFGEAARREEQGGGGRVMSEVSILQLVPATETEGVRMRGIAQITVGGSSFCMESTKGGKRLVVGLDEDVVVLGFGADPLKPNVGRRGIKGKGGIEIMGEIKSNSRSAITALSVVGEGGGGRQDNRGGACCFRVCVAELLHGLALYRYKESGGGGGELECLWVKNDAGLMCTSLCLRWKGRGGTVWVGEQSQETVLKIRVDEVDDVDGEEVGEGGKREGEGEGGNRLPAVFDGGSAASKKGYMGHLFKESVVGCWGNHELYGGDEKGDGEEVERTNIIVGGVGDGIFAIGSEGTVVALS</sequence>
<dbReference type="EMBL" id="BRYA01000606">
    <property type="protein sequence ID" value="GMI25310.1"/>
    <property type="molecule type" value="Genomic_DNA"/>
</dbReference>